<dbReference type="PANTHER" id="PTHR43711:SF1">
    <property type="entry name" value="HISTIDINE KINASE 1"/>
    <property type="match status" value="1"/>
</dbReference>
<evidence type="ECO:0000256" key="8">
    <source>
        <dbReference type="SAM" id="Phobius"/>
    </source>
</evidence>
<dbReference type="InterPro" id="IPR036890">
    <property type="entry name" value="HATPase_C_sf"/>
</dbReference>
<comment type="subcellular location">
    <subcellularLocation>
        <location evidence="2">Cell membrane</location>
    </subcellularLocation>
</comment>
<feature type="transmembrane region" description="Helical" evidence="8">
    <location>
        <begin position="37"/>
        <end position="58"/>
    </location>
</feature>
<keyword evidence="7" id="KW-0902">Two-component regulatory system</keyword>
<evidence type="ECO:0000256" key="4">
    <source>
        <dbReference type="ARBA" id="ARBA00022553"/>
    </source>
</evidence>
<evidence type="ECO:0000256" key="5">
    <source>
        <dbReference type="ARBA" id="ARBA00022679"/>
    </source>
</evidence>
<keyword evidence="8" id="KW-0472">Membrane</keyword>
<comment type="caution">
    <text evidence="10">The sequence shown here is derived from an EMBL/GenBank/DDBJ whole genome shotgun (WGS) entry which is preliminary data.</text>
</comment>
<dbReference type="RefSeq" id="WP_263252818.1">
    <property type="nucleotide sequence ID" value="NZ_BAABLT010000001.1"/>
</dbReference>
<dbReference type="GO" id="GO:0016301">
    <property type="term" value="F:kinase activity"/>
    <property type="evidence" value="ECO:0007669"/>
    <property type="project" value="UniProtKB-KW"/>
</dbReference>
<dbReference type="InterPro" id="IPR003661">
    <property type="entry name" value="HisK_dim/P_dom"/>
</dbReference>
<dbReference type="EMBL" id="JBHTIW010000003">
    <property type="protein sequence ID" value="MFD0919404.1"/>
    <property type="molecule type" value="Genomic_DNA"/>
</dbReference>
<accession>A0ABW3FLL1</accession>
<evidence type="ECO:0000256" key="6">
    <source>
        <dbReference type="ARBA" id="ARBA00022777"/>
    </source>
</evidence>
<dbReference type="SUPFAM" id="SSF55874">
    <property type="entry name" value="ATPase domain of HSP90 chaperone/DNA topoisomerase II/histidine kinase"/>
    <property type="match status" value="1"/>
</dbReference>
<dbReference type="PRINTS" id="PR00344">
    <property type="entry name" value="BCTRLSENSOR"/>
</dbReference>
<dbReference type="InterPro" id="IPR003594">
    <property type="entry name" value="HATPase_dom"/>
</dbReference>
<dbReference type="SMART" id="SM00388">
    <property type="entry name" value="HisKA"/>
    <property type="match status" value="1"/>
</dbReference>
<dbReference type="CDD" id="cd00075">
    <property type="entry name" value="HATPase"/>
    <property type="match status" value="1"/>
</dbReference>
<keyword evidence="11" id="KW-1185">Reference proteome</keyword>
<dbReference type="InterPro" id="IPR004358">
    <property type="entry name" value="Sig_transdc_His_kin-like_C"/>
</dbReference>
<dbReference type="Gene3D" id="3.30.565.10">
    <property type="entry name" value="Histidine kinase-like ATPase, C-terminal domain"/>
    <property type="match status" value="1"/>
</dbReference>
<evidence type="ECO:0000256" key="3">
    <source>
        <dbReference type="ARBA" id="ARBA00012438"/>
    </source>
</evidence>
<dbReference type="Gene3D" id="1.10.287.130">
    <property type="match status" value="1"/>
</dbReference>
<evidence type="ECO:0000259" key="9">
    <source>
        <dbReference type="PROSITE" id="PS50109"/>
    </source>
</evidence>
<dbReference type="EC" id="2.7.13.3" evidence="3"/>
<keyword evidence="5" id="KW-0808">Transferase</keyword>
<dbReference type="InterPro" id="IPR036097">
    <property type="entry name" value="HisK_dim/P_sf"/>
</dbReference>
<keyword evidence="8" id="KW-0812">Transmembrane</keyword>
<keyword evidence="8" id="KW-1133">Transmembrane helix</keyword>
<dbReference type="PROSITE" id="PS50109">
    <property type="entry name" value="HIS_KIN"/>
    <property type="match status" value="1"/>
</dbReference>
<reference evidence="11" key="1">
    <citation type="journal article" date="2019" name="Int. J. Syst. Evol. Microbiol.">
        <title>The Global Catalogue of Microorganisms (GCM) 10K type strain sequencing project: providing services to taxonomists for standard genome sequencing and annotation.</title>
        <authorList>
            <consortium name="The Broad Institute Genomics Platform"/>
            <consortium name="The Broad Institute Genome Sequencing Center for Infectious Disease"/>
            <person name="Wu L."/>
            <person name="Ma J."/>
        </authorList>
    </citation>
    <scope>NUCLEOTIDE SEQUENCE [LARGE SCALE GENOMIC DNA]</scope>
    <source>
        <strain evidence="11">CCUG 56401</strain>
    </source>
</reference>
<gene>
    <name evidence="10" type="ORF">ACFQ16_06595</name>
</gene>
<evidence type="ECO:0000313" key="10">
    <source>
        <dbReference type="EMBL" id="MFD0919404.1"/>
    </source>
</evidence>
<dbReference type="CDD" id="cd00082">
    <property type="entry name" value="HisKA"/>
    <property type="match status" value="1"/>
</dbReference>
<dbReference type="PANTHER" id="PTHR43711">
    <property type="entry name" value="TWO-COMPONENT HISTIDINE KINASE"/>
    <property type="match status" value="1"/>
</dbReference>
<evidence type="ECO:0000256" key="1">
    <source>
        <dbReference type="ARBA" id="ARBA00000085"/>
    </source>
</evidence>
<feature type="transmembrane region" description="Helical" evidence="8">
    <location>
        <begin position="6"/>
        <end position="25"/>
    </location>
</feature>
<dbReference type="Pfam" id="PF02518">
    <property type="entry name" value="HATPase_c"/>
    <property type="match status" value="1"/>
</dbReference>
<evidence type="ECO:0000256" key="7">
    <source>
        <dbReference type="ARBA" id="ARBA00023012"/>
    </source>
</evidence>
<name>A0ABW3FLL1_9PSEU</name>
<dbReference type="SUPFAM" id="SSF47384">
    <property type="entry name" value="Homodimeric domain of signal transducing histidine kinase"/>
    <property type="match status" value="1"/>
</dbReference>
<keyword evidence="4" id="KW-0597">Phosphoprotein</keyword>
<feature type="transmembrane region" description="Helical" evidence="8">
    <location>
        <begin position="70"/>
        <end position="88"/>
    </location>
</feature>
<feature type="domain" description="Histidine kinase" evidence="9">
    <location>
        <begin position="156"/>
        <end position="368"/>
    </location>
</feature>
<sequence>MNPLLIVLVALCESVGVGLVGMVVLRILRLHPVGHSLVAVIVITVCAMNASTLTVVLATRSLRLPVAADLAINLVAGIVSIGIGLLLGRSVMRGGRMLADATRSFGVDQRFRAPDDPPTAELAELARELASTSDKLAESRRREQAAEASRRRLVAWISHDLRSPLARLRILAESLEDGVADDIQGSCRKIRADTERLTGMVDDLFELSRIQAGTLRLRPREVALDDLISDEVAGLEVLAADRGVRLRAGTIQPVTVHVDDRAITRVLNNLLGNALRYTPPGTVVSIDVRAVDGWAVVSVADQCGGIPEQELASVFEMGWRGTRATGAERGGGLGLSIALGIVQAHQGHLTVRNVPGGCCFEVALPLVVT</sequence>
<comment type="catalytic activity">
    <reaction evidence="1">
        <text>ATP + protein L-histidine = ADP + protein N-phospho-L-histidine.</text>
        <dbReference type="EC" id="2.7.13.3"/>
    </reaction>
</comment>
<dbReference type="Proteomes" id="UP001597018">
    <property type="component" value="Unassembled WGS sequence"/>
</dbReference>
<dbReference type="Pfam" id="PF00512">
    <property type="entry name" value="HisKA"/>
    <property type="match status" value="1"/>
</dbReference>
<dbReference type="SMART" id="SM00387">
    <property type="entry name" value="HATPase_c"/>
    <property type="match status" value="1"/>
</dbReference>
<protein>
    <recommendedName>
        <fullName evidence="3">histidine kinase</fullName>
        <ecNumber evidence="3">2.7.13.3</ecNumber>
    </recommendedName>
</protein>
<dbReference type="InterPro" id="IPR050736">
    <property type="entry name" value="Sensor_HK_Regulatory"/>
</dbReference>
<keyword evidence="6 10" id="KW-0418">Kinase</keyword>
<proteinExistence type="predicted"/>
<organism evidence="10 11">
    <name type="scientific">Saccharopolyspora rosea</name>
    <dbReference type="NCBI Taxonomy" id="524884"/>
    <lineage>
        <taxon>Bacteria</taxon>
        <taxon>Bacillati</taxon>
        <taxon>Actinomycetota</taxon>
        <taxon>Actinomycetes</taxon>
        <taxon>Pseudonocardiales</taxon>
        <taxon>Pseudonocardiaceae</taxon>
        <taxon>Saccharopolyspora</taxon>
    </lineage>
</organism>
<dbReference type="InterPro" id="IPR005467">
    <property type="entry name" value="His_kinase_dom"/>
</dbReference>
<evidence type="ECO:0000313" key="11">
    <source>
        <dbReference type="Proteomes" id="UP001597018"/>
    </source>
</evidence>
<evidence type="ECO:0000256" key="2">
    <source>
        <dbReference type="ARBA" id="ARBA00004236"/>
    </source>
</evidence>